<sequence length="454" mass="52543">MESEIEAQRKAKQEYLHDEIIGKNFDSETFISYCEKVKSSDIDNWTFEELQNCVENFQILYSKHDSTSESSQNIDSQECLYDTIGCQELLPTELTGQATKMLISISDPGLDRKSISYHIDYSVLTLPIGWNVNRKYPDFIWLRDALAVQFPSYYIPNLPNKKCKVKFSDSQLGKQQKFLEFFLEALNSFEFVKRSPIFIKFLKEENPEEFKDFKKQTSNKLRKSANLTGIFSVDGMINCDYNINDEFYPRINEYFTRYTNLIQKLSKEAGKIANQIAALNSSIVNFSEISKSLEKLPEIFSPNLKLEKHLYGKASESFSKWAEINKNQSSIINQYLAAVLKYSSHQPSVLIDLIKEKDQVYQDYVKNANKQKNLLEKNKPAGKDLLDLINLTKQRYGIFNNQSRTQSMKVSNALLLLAFNNFCEFSTKIMENNTKLQSVWVMLLDTLDNSKALI</sequence>
<dbReference type="PANTHER" id="PTHR45949">
    <property type="entry name" value="SORTING NEXIN-4"/>
    <property type="match status" value="1"/>
</dbReference>
<keyword evidence="4" id="KW-0813">Transport</keyword>
<keyword evidence="5" id="KW-0963">Cytoplasm</keyword>
<dbReference type="GO" id="GO:0061709">
    <property type="term" value="P:reticulophagy"/>
    <property type="evidence" value="ECO:0007669"/>
    <property type="project" value="TreeGrafter"/>
</dbReference>
<dbReference type="GO" id="GO:0000407">
    <property type="term" value="C:phagophore assembly site"/>
    <property type="evidence" value="ECO:0007669"/>
    <property type="project" value="TreeGrafter"/>
</dbReference>
<keyword evidence="7" id="KW-0472">Membrane</keyword>
<dbReference type="EMBL" id="CAJZBQ010000058">
    <property type="protein sequence ID" value="CAG9334444.1"/>
    <property type="molecule type" value="Genomic_DNA"/>
</dbReference>
<evidence type="ECO:0000256" key="5">
    <source>
        <dbReference type="ARBA" id="ARBA00022490"/>
    </source>
</evidence>
<protein>
    <recommendedName>
        <fullName evidence="8">PX domain-containing protein</fullName>
    </recommendedName>
</protein>
<evidence type="ECO:0000313" key="10">
    <source>
        <dbReference type="Proteomes" id="UP001162131"/>
    </source>
</evidence>
<comment type="subcellular location">
    <subcellularLocation>
        <location evidence="2">Cytoplasm</location>
    </subcellularLocation>
    <subcellularLocation>
        <location evidence="1">Membrane</location>
        <topology evidence="1">Peripheral membrane protein</topology>
    </subcellularLocation>
</comment>
<evidence type="ECO:0000256" key="4">
    <source>
        <dbReference type="ARBA" id="ARBA00022448"/>
    </source>
</evidence>
<name>A0AAU9K8V9_9CILI</name>
<evidence type="ECO:0000313" key="9">
    <source>
        <dbReference type="EMBL" id="CAG9334444.1"/>
    </source>
</evidence>
<evidence type="ECO:0000256" key="6">
    <source>
        <dbReference type="ARBA" id="ARBA00023121"/>
    </source>
</evidence>
<dbReference type="SUPFAM" id="SSF64268">
    <property type="entry name" value="PX domain"/>
    <property type="match status" value="1"/>
</dbReference>
<evidence type="ECO:0000256" key="3">
    <source>
        <dbReference type="ARBA" id="ARBA00010883"/>
    </source>
</evidence>
<dbReference type="InterPro" id="IPR001683">
    <property type="entry name" value="PX_dom"/>
</dbReference>
<evidence type="ECO:0000256" key="2">
    <source>
        <dbReference type="ARBA" id="ARBA00004496"/>
    </source>
</evidence>
<dbReference type="GO" id="GO:0035091">
    <property type="term" value="F:phosphatidylinositol binding"/>
    <property type="evidence" value="ECO:0007669"/>
    <property type="project" value="InterPro"/>
</dbReference>
<comment type="caution">
    <text evidence="9">The sequence shown here is derived from an EMBL/GenBank/DDBJ whole genome shotgun (WGS) entry which is preliminary data.</text>
</comment>
<gene>
    <name evidence="9" type="ORF">BSTOLATCC_MIC61060</name>
</gene>
<dbReference type="Proteomes" id="UP001162131">
    <property type="component" value="Unassembled WGS sequence"/>
</dbReference>
<dbReference type="SMART" id="SM00312">
    <property type="entry name" value="PX"/>
    <property type="match status" value="1"/>
</dbReference>
<dbReference type="GO" id="GO:0015031">
    <property type="term" value="P:protein transport"/>
    <property type="evidence" value="ECO:0007669"/>
    <property type="project" value="TreeGrafter"/>
</dbReference>
<dbReference type="Pfam" id="PF00787">
    <property type="entry name" value="PX"/>
    <property type="match status" value="1"/>
</dbReference>
<reference evidence="9" key="1">
    <citation type="submission" date="2021-09" db="EMBL/GenBank/DDBJ databases">
        <authorList>
            <consortium name="AG Swart"/>
            <person name="Singh M."/>
            <person name="Singh A."/>
            <person name="Seah K."/>
            <person name="Emmerich C."/>
        </authorList>
    </citation>
    <scope>NUCLEOTIDE SEQUENCE</scope>
    <source>
        <strain evidence="9">ATCC30299</strain>
    </source>
</reference>
<dbReference type="GO" id="GO:0034727">
    <property type="term" value="P:piecemeal microautophagy of the nucleus"/>
    <property type="evidence" value="ECO:0007669"/>
    <property type="project" value="TreeGrafter"/>
</dbReference>
<dbReference type="AlphaFoldDB" id="A0AAU9K8V9"/>
<proteinExistence type="inferred from homology"/>
<accession>A0AAU9K8V9</accession>
<dbReference type="CDD" id="cd06093">
    <property type="entry name" value="PX_domain"/>
    <property type="match status" value="1"/>
</dbReference>
<keyword evidence="10" id="KW-1185">Reference proteome</keyword>
<dbReference type="InterPro" id="IPR036871">
    <property type="entry name" value="PX_dom_sf"/>
</dbReference>
<feature type="domain" description="PX" evidence="8">
    <location>
        <begin position="99"/>
        <end position="209"/>
    </location>
</feature>
<dbReference type="GO" id="GO:0016020">
    <property type="term" value="C:membrane"/>
    <property type="evidence" value="ECO:0007669"/>
    <property type="project" value="UniProtKB-SubCell"/>
</dbReference>
<dbReference type="PROSITE" id="PS50195">
    <property type="entry name" value="PX"/>
    <property type="match status" value="1"/>
</dbReference>
<organism evidence="9 10">
    <name type="scientific">Blepharisma stoltei</name>
    <dbReference type="NCBI Taxonomy" id="1481888"/>
    <lineage>
        <taxon>Eukaryota</taxon>
        <taxon>Sar</taxon>
        <taxon>Alveolata</taxon>
        <taxon>Ciliophora</taxon>
        <taxon>Postciliodesmatophora</taxon>
        <taxon>Heterotrichea</taxon>
        <taxon>Heterotrichida</taxon>
        <taxon>Blepharismidae</taxon>
        <taxon>Blepharisma</taxon>
    </lineage>
</organism>
<dbReference type="GO" id="GO:0032456">
    <property type="term" value="P:endocytic recycling"/>
    <property type="evidence" value="ECO:0007669"/>
    <property type="project" value="TreeGrafter"/>
</dbReference>
<dbReference type="GO" id="GO:0000422">
    <property type="term" value="P:autophagy of mitochondrion"/>
    <property type="evidence" value="ECO:0007669"/>
    <property type="project" value="TreeGrafter"/>
</dbReference>
<evidence type="ECO:0000256" key="1">
    <source>
        <dbReference type="ARBA" id="ARBA00004170"/>
    </source>
</evidence>
<comment type="similarity">
    <text evidence="3">Belongs to the sorting nexin family.</text>
</comment>
<dbReference type="GO" id="GO:0005769">
    <property type="term" value="C:early endosome"/>
    <property type="evidence" value="ECO:0007669"/>
    <property type="project" value="TreeGrafter"/>
</dbReference>
<evidence type="ECO:0000256" key="7">
    <source>
        <dbReference type="ARBA" id="ARBA00023136"/>
    </source>
</evidence>
<dbReference type="Gene3D" id="3.30.1520.10">
    <property type="entry name" value="Phox-like domain"/>
    <property type="match status" value="1"/>
</dbReference>
<evidence type="ECO:0000259" key="8">
    <source>
        <dbReference type="PROSITE" id="PS50195"/>
    </source>
</evidence>
<dbReference type="PANTHER" id="PTHR45949:SF2">
    <property type="entry name" value="SORTING NEXIN-4"/>
    <property type="match status" value="1"/>
</dbReference>
<keyword evidence="6" id="KW-0446">Lipid-binding</keyword>